<keyword evidence="4 6" id="KW-1133">Transmembrane helix</keyword>
<dbReference type="AlphaFoldDB" id="A0A7Z2VQB5"/>
<dbReference type="GO" id="GO:0005886">
    <property type="term" value="C:plasma membrane"/>
    <property type="evidence" value="ECO:0007669"/>
    <property type="project" value="UniProtKB-SubCell"/>
</dbReference>
<dbReference type="PIRSF" id="PIRSF006483">
    <property type="entry name" value="Membrane_protein_YitT"/>
    <property type="match status" value="1"/>
</dbReference>
<feature type="transmembrane region" description="Helical" evidence="6">
    <location>
        <begin position="174"/>
        <end position="194"/>
    </location>
</feature>
<evidence type="ECO:0000256" key="1">
    <source>
        <dbReference type="ARBA" id="ARBA00004651"/>
    </source>
</evidence>
<comment type="subcellular location">
    <subcellularLocation>
        <location evidence="1">Cell membrane</location>
        <topology evidence="1">Multi-pass membrane protein</topology>
    </subcellularLocation>
</comment>
<feature type="transmembrane region" description="Helical" evidence="6">
    <location>
        <begin position="150"/>
        <end position="168"/>
    </location>
</feature>
<gene>
    <name evidence="7" type="ORF">HH215_32845</name>
</gene>
<evidence type="ECO:0000313" key="8">
    <source>
        <dbReference type="Proteomes" id="UP000502248"/>
    </source>
</evidence>
<keyword evidence="8" id="KW-1185">Reference proteome</keyword>
<accession>A0A7Z2VQB5</accession>
<proteinExistence type="predicted"/>
<reference evidence="7 8" key="1">
    <citation type="submission" date="2020-04" db="EMBL/GenBank/DDBJ databases">
        <title>Genome sequencing of novel species.</title>
        <authorList>
            <person name="Heo J."/>
            <person name="Kim S.-J."/>
            <person name="Kim J.-S."/>
            <person name="Hong S.-B."/>
            <person name="Kwon S.-W."/>
        </authorList>
    </citation>
    <scope>NUCLEOTIDE SEQUENCE [LARGE SCALE GENOMIC DNA]</scope>
    <source>
        <strain evidence="7 8">MFER-1</strain>
    </source>
</reference>
<dbReference type="KEGG" id="cheb:HH215_32845"/>
<dbReference type="Proteomes" id="UP000502248">
    <property type="component" value="Chromosome"/>
</dbReference>
<dbReference type="InterPro" id="IPR003740">
    <property type="entry name" value="YitT"/>
</dbReference>
<dbReference type="Pfam" id="PF02588">
    <property type="entry name" value="YitT_membrane"/>
    <property type="match status" value="1"/>
</dbReference>
<keyword evidence="2" id="KW-1003">Cell membrane</keyword>
<feature type="transmembrane region" description="Helical" evidence="6">
    <location>
        <begin position="109"/>
        <end position="129"/>
    </location>
</feature>
<dbReference type="InterPro" id="IPR051461">
    <property type="entry name" value="UPF0750_membrane"/>
</dbReference>
<sequence length="268" mass="29259">MFNMRVSFRLGFVMFGALLSAVGLELFLVPNNMLVGGVTGASVIISYLTEMRLGLFLFLLNLPFVLFRYRKFDPQTRLMTLAGISILSLAAFFLHPAPPIIEHSLAASAAGGIALGIGIGIVLRYGGFIDAADSQAMTGLAETSERTKKRLWFANGGILIAGGFVFGWDEALYSIVAFLLAYRTADFAMSGFAMTRMIWIASDRSEEISVAMHDRFGKEVILLDDNPSSGGKGRLILCTVNRMEQAKVLKDIRELDPECTIAFQAVHS</sequence>
<keyword evidence="3 6" id="KW-0812">Transmembrane</keyword>
<protein>
    <submittedName>
        <fullName evidence="7">YitT family protein</fullName>
    </submittedName>
</protein>
<evidence type="ECO:0000256" key="3">
    <source>
        <dbReference type="ARBA" id="ARBA00022692"/>
    </source>
</evidence>
<feature type="transmembrane region" description="Helical" evidence="6">
    <location>
        <begin position="33"/>
        <end position="66"/>
    </location>
</feature>
<evidence type="ECO:0000313" key="7">
    <source>
        <dbReference type="EMBL" id="QJD87498.1"/>
    </source>
</evidence>
<organism evidence="7 8">
    <name type="scientific">Cohnella herbarum</name>
    <dbReference type="NCBI Taxonomy" id="2728023"/>
    <lineage>
        <taxon>Bacteria</taxon>
        <taxon>Bacillati</taxon>
        <taxon>Bacillota</taxon>
        <taxon>Bacilli</taxon>
        <taxon>Bacillales</taxon>
        <taxon>Paenibacillaceae</taxon>
        <taxon>Cohnella</taxon>
    </lineage>
</organism>
<keyword evidence="5 6" id="KW-0472">Membrane</keyword>
<dbReference type="PANTHER" id="PTHR33545:SF3">
    <property type="entry name" value="UPF0750 MEMBRANE PROTEIN YQFU"/>
    <property type="match status" value="1"/>
</dbReference>
<dbReference type="PANTHER" id="PTHR33545">
    <property type="entry name" value="UPF0750 MEMBRANE PROTEIN YITT-RELATED"/>
    <property type="match status" value="1"/>
</dbReference>
<dbReference type="EMBL" id="CP051680">
    <property type="protein sequence ID" value="QJD87498.1"/>
    <property type="molecule type" value="Genomic_DNA"/>
</dbReference>
<name>A0A7Z2VQB5_9BACL</name>
<evidence type="ECO:0000256" key="6">
    <source>
        <dbReference type="SAM" id="Phobius"/>
    </source>
</evidence>
<feature type="transmembrane region" description="Helical" evidence="6">
    <location>
        <begin position="78"/>
        <end position="97"/>
    </location>
</feature>
<evidence type="ECO:0000256" key="2">
    <source>
        <dbReference type="ARBA" id="ARBA00022475"/>
    </source>
</evidence>
<evidence type="ECO:0000256" key="5">
    <source>
        <dbReference type="ARBA" id="ARBA00023136"/>
    </source>
</evidence>
<dbReference type="RefSeq" id="WP_169283742.1">
    <property type="nucleotide sequence ID" value="NZ_CP051680.1"/>
</dbReference>
<evidence type="ECO:0000256" key="4">
    <source>
        <dbReference type="ARBA" id="ARBA00022989"/>
    </source>
</evidence>